<dbReference type="EMBL" id="AZEU01000163">
    <property type="protein sequence ID" value="KRL44265.1"/>
    <property type="molecule type" value="Genomic_DNA"/>
</dbReference>
<dbReference type="Gene3D" id="3.30.70.270">
    <property type="match status" value="1"/>
</dbReference>
<protein>
    <recommendedName>
        <fullName evidence="2">GGDEF domain-containing protein</fullName>
    </recommendedName>
</protein>
<dbReference type="SUPFAM" id="SSF55073">
    <property type="entry name" value="Nucleotide cyclase"/>
    <property type="match status" value="1"/>
</dbReference>
<gene>
    <name evidence="3" type="ORF">FD01_GL001206</name>
</gene>
<evidence type="ECO:0000313" key="4">
    <source>
        <dbReference type="Proteomes" id="UP000051790"/>
    </source>
</evidence>
<evidence type="ECO:0000313" key="3">
    <source>
        <dbReference type="EMBL" id="KRL44265.1"/>
    </source>
</evidence>
<feature type="transmembrane region" description="Helical" evidence="1">
    <location>
        <begin position="163"/>
        <end position="182"/>
    </location>
</feature>
<keyword evidence="1" id="KW-0812">Transmembrane</keyword>
<dbReference type="InterPro" id="IPR050469">
    <property type="entry name" value="Diguanylate_Cyclase"/>
</dbReference>
<organism evidence="3 4">
    <name type="scientific">Lacticaseibacillus manihotivorans DSM 13343 = JCM 12514</name>
    <dbReference type="NCBI Taxonomy" id="1423769"/>
    <lineage>
        <taxon>Bacteria</taxon>
        <taxon>Bacillati</taxon>
        <taxon>Bacillota</taxon>
        <taxon>Bacilli</taxon>
        <taxon>Lactobacillales</taxon>
        <taxon>Lactobacillaceae</taxon>
        <taxon>Lacticaseibacillus</taxon>
    </lineage>
</organism>
<accession>A0A0R1QI46</accession>
<dbReference type="Gene3D" id="3.20.20.450">
    <property type="entry name" value="EAL domain"/>
    <property type="match status" value="1"/>
</dbReference>
<dbReference type="OrthoDB" id="23692at2"/>
<dbReference type="InterPro" id="IPR035919">
    <property type="entry name" value="EAL_sf"/>
</dbReference>
<dbReference type="SUPFAM" id="SSF141868">
    <property type="entry name" value="EAL domain-like"/>
    <property type="match status" value="1"/>
</dbReference>
<keyword evidence="1" id="KW-0472">Membrane</keyword>
<name>A0A0R1QI46_9LACO</name>
<dbReference type="CDD" id="cd01949">
    <property type="entry name" value="GGDEF"/>
    <property type="match status" value="1"/>
</dbReference>
<reference evidence="3 4" key="1">
    <citation type="journal article" date="2015" name="Genome Announc.">
        <title>Expanding the biotechnology potential of lactobacilli through comparative genomics of 213 strains and associated genera.</title>
        <authorList>
            <person name="Sun Z."/>
            <person name="Harris H.M."/>
            <person name="McCann A."/>
            <person name="Guo C."/>
            <person name="Argimon S."/>
            <person name="Zhang W."/>
            <person name="Yang X."/>
            <person name="Jeffery I.B."/>
            <person name="Cooney J.C."/>
            <person name="Kagawa T.F."/>
            <person name="Liu W."/>
            <person name="Song Y."/>
            <person name="Salvetti E."/>
            <person name="Wrobel A."/>
            <person name="Rasinkangas P."/>
            <person name="Parkhill J."/>
            <person name="Rea M.C."/>
            <person name="O'Sullivan O."/>
            <person name="Ritari J."/>
            <person name="Douillard F.P."/>
            <person name="Paul Ross R."/>
            <person name="Yang R."/>
            <person name="Briner A.E."/>
            <person name="Felis G.E."/>
            <person name="de Vos W.M."/>
            <person name="Barrangou R."/>
            <person name="Klaenhammer T.R."/>
            <person name="Caufield P.W."/>
            <person name="Cui Y."/>
            <person name="Zhang H."/>
            <person name="O'Toole P.W."/>
        </authorList>
    </citation>
    <scope>NUCLEOTIDE SEQUENCE [LARGE SCALE GENOMIC DNA]</scope>
    <source>
        <strain evidence="3 4">DSM 13343</strain>
    </source>
</reference>
<feature type="transmembrane region" description="Helical" evidence="1">
    <location>
        <begin position="64"/>
        <end position="80"/>
    </location>
</feature>
<dbReference type="PATRIC" id="fig|1423769.4.peg.1305"/>
<feature type="transmembrane region" description="Helical" evidence="1">
    <location>
        <begin position="6"/>
        <end position="27"/>
    </location>
</feature>
<dbReference type="Proteomes" id="UP000051790">
    <property type="component" value="Unassembled WGS sequence"/>
</dbReference>
<dbReference type="PROSITE" id="PS50887">
    <property type="entry name" value="GGDEF"/>
    <property type="match status" value="1"/>
</dbReference>
<dbReference type="GO" id="GO:0052621">
    <property type="term" value="F:diguanylate cyclase activity"/>
    <property type="evidence" value="ECO:0007669"/>
    <property type="project" value="TreeGrafter"/>
</dbReference>
<feature type="transmembrane region" description="Helical" evidence="1">
    <location>
        <begin position="34"/>
        <end position="58"/>
    </location>
</feature>
<keyword evidence="4" id="KW-1185">Reference proteome</keyword>
<dbReference type="InterPro" id="IPR000160">
    <property type="entry name" value="GGDEF_dom"/>
</dbReference>
<dbReference type="Pfam" id="PF00990">
    <property type="entry name" value="GGDEF"/>
    <property type="match status" value="1"/>
</dbReference>
<dbReference type="PANTHER" id="PTHR45138">
    <property type="entry name" value="REGULATORY COMPONENTS OF SENSORY TRANSDUCTION SYSTEM"/>
    <property type="match status" value="1"/>
</dbReference>
<feature type="transmembrane region" description="Helical" evidence="1">
    <location>
        <begin position="134"/>
        <end position="151"/>
    </location>
</feature>
<evidence type="ECO:0000256" key="1">
    <source>
        <dbReference type="SAM" id="Phobius"/>
    </source>
</evidence>
<dbReference type="SMART" id="SM00267">
    <property type="entry name" value="GGDEF"/>
    <property type="match status" value="1"/>
</dbReference>
<dbReference type="AlphaFoldDB" id="A0A0R1QI46"/>
<feature type="transmembrane region" description="Helical" evidence="1">
    <location>
        <begin position="110"/>
        <end position="127"/>
    </location>
</feature>
<dbReference type="PANTHER" id="PTHR45138:SF9">
    <property type="entry name" value="DIGUANYLATE CYCLASE DGCM-RELATED"/>
    <property type="match status" value="1"/>
</dbReference>
<dbReference type="InterPro" id="IPR029787">
    <property type="entry name" value="Nucleotide_cyclase"/>
</dbReference>
<evidence type="ECO:0000259" key="2">
    <source>
        <dbReference type="PROSITE" id="PS50887"/>
    </source>
</evidence>
<proteinExistence type="predicted"/>
<dbReference type="RefSeq" id="WP_056963906.1">
    <property type="nucleotide sequence ID" value="NZ_AZEU01000163.1"/>
</dbReference>
<comment type="caution">
    <text evidence="3">The sequence shown here is derived from an EMBL/GenBank/DDBJ whole genome shotgun (WGS) entry which is preliminary data.</text>
</comment>
<dbReference type="NCBIfam" id="TIGR00254">
    <property type="entry name" value="GGDEF"/>
    <property type="match status" value="1"/>
</dbReference>
<dbReference type="InterPro" id="IPR043128">
    <property type="entry name" value="Rev_trsase/Diguanyl_cyclase"/>
</dbReference>
<feature type="domain" description="GGDEF" evidence="2">
    <location>
        <begin position="222"/>
        <end position="354"/>
    </location>
</feature>
<keyword evidence="1" id="KW-1133">Transmembrane helix</keyword>
<sequence length="581" mass="65709">MHAWALWAIHVLLSAGIVAGYTMYYEYLWRQRGLLAQIGLPVSNALLAAFCVLCGTVYPDSQRFYLNIAYFALVIALLDGHIGWRGYLVRGLSLLAFIGFLPVTPIANEIWPWIWIGLVIGLVVLWFIHKYVAYHLWATLGLGVYFWALFWNPQVTTADVITARVLITFLILVVEHHWLWGFEHRRRDQTKALKQVADHDRLTHALSYSRFRQDLAETMTQGGFNLVMFDLDYFKSINDEYGHPAGDRVLQHTAELVSKLCTSYQATLYRTGGEEFSIITDADVDVNDFARALWQQLRNHQFQLETHTLKLSASVGATVGAADEHTVLDVIRRADSNLYLSKRRGRDTVTIDGKTLTTAGTRELLNLFAYYTAPVVNLATGETAANVLAVLRFDQNQGQWIDSIGAGFDVPTMIQILQVNDSLLPQQPVLPVTAAQFIDPDAIQQLCAYNASRPADEQLVLSLSELPVFSDFRKASKQYHQAGIHVVLVIKNLQPYQNTRQVRQWIPYYDELEIDLDTLAPRFGEPGFAEKMQTWQQALTDAGKDLIVSGIANRNDVQTIRNLGIQFGRGKYFAEPTLPRM</sequence>